<protein>
    <submittedName>
        <fullName evidence="1">GILT</fullName>
    </submittedName>
</protein>
<accession>A0A483AGF0</accession>
<dbReference type="AlphaFoldDB" id="A0A483AGF0"/>
<gene>
    <name evidence="1" type="primary">GILT</name>
</gene>
<sequence>MKLPSSIILWSASLYFLLNTTVGTYLGPSVLCFVSTSAIS</sequence>
<proteinExistence type="evidence at transcript level"/>
<dbReference type="EMBL" id="LT986713">
    <property type="protein sequence ID" value="SPH30846.1"/>
    <property type="molecule type" value="mRNA"/>
</dbReference>
<evidence type="ECO:0000313" key="1">
    <source>
        <dbReference type="EMBL" id="SPH30846.1"/>
    </source>
</evidence>
<organism evidence="1">
    <name type="scientific">Metrobates hesperius</name>
    <dbReference type="NCBI Taxonomy" id="1656675"/>
    <lineage>
        <taxon>Eukaryota</taxon>
        <taxon>Metazoa</taxon>
        <taxon>Ecdysozoa</taxon>
        <taxon>Arthropoda</taxon>
        <taxon>Hexapoda</taxon>
        <taxon>Insecta</taxon>
        <taxon>Pterygota</taxon>
        <taxon>Neoptera</taxon>
        <taxon>Paraneoptera</taxon>
        <taxon>Hemiptera</taxon>
        <taxon>Heteroptera</taxon>
        <taxon>Gerromorpha</taxon>
        <taxon>Gerroidea</taxon>
        <taxon>Gerridae</taxon>
        <taxon>Trepobatinae</taxon>
        <taxon>Metrobates</taxon>
    </lineage>
</organism>
<name>A0A483AGF0_9HEMI</name>
<reference evidence="1" key="1">
    <citation type="submission" date="2018-03" db="EMBL/GenBank/DDBJ databases">
        <authorList>
            <person name="Finet C."/>
        </authorList>
    </citation>
    <scope>NUCLEOTIDE SEQUENCE</scope>
    <source>
        <tissue evidence="1">Whole organism</tissue>
    </source>
</reference>